<protein>
    <recommendedName>
        <fullName evidence="3">Preprotein translocase subunit SecB</fullName>
    </recommendedName>
</protein>
<dbReference type="RefSeq" id="WP_025790667.1">
    <property type="nucleotide sequence ID" value="NZ_JRNJ01000104.1"/>
</dbReference>
<accession>A0AAW3FBQ4</accession>
<dbReference type="EMBL" id="JRNJ01000104">
    <property type="protein sequence ID" value="KGF24735.1"/>
    <property type="molecule type" value="Genomic_DNA"/>
</dbReference>
<reference evidence="1 2" key="1">
    <citation type="submission" date="2014-07" db="EMBL/GenBank/DDBJ databases">
        <authorList>
            <person name="McCorrison J."/>
            <person name="Sanka R."/>
            <person name="Torralba M."/>
            <person name="Gillis M."/>
            <person name="Haft D.H."/>
            <person name="Methe B."/>
            <person name="Sutton G."/>
            <person name="Nelson K.E."/>
        </authorList>
    </citation>
    <scope>NUCLEOTIDE SEQUENCE [LARGE SCALE GENOMIC DNA]</scope>
    <source>
        <strain evidence="1 2">DNF00424</strain>
    </source>
</reference>
<comment type="caution">
    <text evidence="1">The sequence shown here is derived from an EMBL/GenBank/DDBJ whole genome shotgun (WGS) entry which is preliminary data.</text>
</comment>
<organism evidence="1 2">
    <name type="scientific">Prevotella histicola JCM 15637 = DNF00424</name>
    <dbReference type="NCBI Taxonomy" id="1236504"/>
    <lineage>
        <taxon>Bacteria</taxon>
        <taxon>Pseudomonadati</taxon>
        <taxon>Bacteroidota</taxon>
        <taxon>Bacteroidia</taxon>
        <taxon>Bacteroidales</taxon>
        <taxon>Prevotellaceae</taxon>
        <taxon>Prevotella</taxon>
    </lineage>
</organism>
<proteinExistence type="predicted"/>
<evidence type="ECO:0000313" key="1">
    <source>
        <dbReference type="EMBL" id="KGF24735.1"/>
    </source>
</evidence>
<evidence type="ECO:0000313" key="2">
    <source>
        <dbReference type="Proteomes" id="UP000029533"/>
    </source>
</evidence>
<dbReference type="AlphaFoldDB" id="A0AAW3FBQ4"/>
<sequence>MKSDINIEYGIIELQEESYKFNYDIDLSQLDKAKLEFQFEHNISVSTQPEGVIITMRVHLMYNAEEVILQGVRAVFAVKPFHNFVNEIQEDGFEVTNPSLIDTFISVCIGAIRGMLAKNLKGTPIESVVLPLVPMKVISANSTKKKK</sequence>
<name>A0AAW3FBQ4_9BACT</name>
<dbReference type="Proteomes" id="UP000029533">
    <property type="component" value="Unassembled WGS sequence"/>
</dbReference>
<evidence type="ECO:0008006" key="3">
    <source>
        <dbReference type="Google" id="ProtNLM"/>
    </source>
</evidence>
<gene>
    <name evidence="1" type="ORF">HMPREF2132_10550</name>
</gene>